<evidence type="ECO:0000256" key="1">
    <source>
        <dbReference type="SAM" id="MobiDB-lite"/>
    </source>
</evidence>
<dbReference type="EMBL" id="LVJN01000019">
    <property type="protein sequence ID" value="OSM04110.1"/>
    <property type="molecule type" value="Genomic_DNA"/>
</dbReference>
<evidence type="ECO:0000313" key="3">
    <source>
        <dbReference type="Proteomes" id="UP000194003"/>
    </source>
</evidence>
<dbReference type="Proteomes" id="UP000194003">
    <property type="component" value="Unassembled WGS sequence"/>
</dbReference>
<comment type="caution">
    <text evidence="2">The sequence shown here is derived from an EMBL/GenBank/DDBJ whole genome shotgun (WGS) entry which is preliminary data.</text>
</comment>
<name>A0A1Y2K449_9PROT</name>
<sequence>MQTLEARLVATSRQNRGVCSIATCKYVFFLSLFGEINRRKDIQQSGVELRQQRLPALAQNELQAQPGLPRRRFQQLDSVSSRLAILHIVKRRPIGLYAHTDGAVQTGDPGAQLGRENFGGGWWGVGSICAQRLTKRQPQEKAEPQQQRHEQAHPLGRMRRMCGVSHHVRPNCLIIKRRKPARNKMCKQPSMAQAHCHSRQTSESGVIRVISQFFTARAAARCSGARMEERIRRV</sequence>
<gene>
    <name evidence="2" type="ORF">MAIT1_03624</name>
</gene>
<accession>A0A1Y2K449</accession>
<dbReference type="STRING" id="1434232.MAIT1_03624"/>
<proteinExistence type="predicted"/>
<reference evidence="2 3" key="1">
    <citation type="journal article" date="2016" name="BMC Genomics">
        <title>Combined genomic and structural analyses of a cultured magnetotactic bacterium reveals its niche adaptation to a dynamic environment.</title>
        <authorList>
            <person name="Araujo A.C."/>
            <person name="Morillo V."/>
            <person name="Cypriano J."/>
            <person name="Teixeira L.C."/>
            <person name="Leao P."/>
            <person name="Lyra S."/>
            <person name="Almeida L.G."/>
            <person name="Bazylinski D.A."/>
            <person name="Vasconcellos A.T."/>
            <person name="Abreu F."/>
            <person name="Lins U."/>
        </authorList>
    </citation>
    <scope>NUCLEOTIDE SEQUENCE [LARGE SCALE GENOMIC DNA]</scope>
    <source>
        <strain evidence="2 3">IT-1</strain>
    </source>
</reference>
<keyword evidence="3" id="KW-1185">Reference proteome</keyword>
<protein>
    <submittedName>
        <fullName evidence="2">Uncharacterized protein</fullName>
    </submittedName>
</protein>
<feature type="compositionally biased region" description="Basic and acidic residues" evidence="1">
    <location>
        <begin position="137"/>
        <end position="152"/>
    </location>
</feature>
<dbReference type="AlphaFoldDB" id="A0A1Y2K449"/>
<organism evidence="2 3">
    <name type="scientific">Magnetofaba australis IT-1</name>
    <dbReference type="NCBI Taxonomy" id="1434232"/>
    <lineage>
        <taxon>Bacteria</taxon>
        <taxon>Pseudomonadati</taxon>
        <taxon>Pseudomonadota</taxon>
        <taxon>Magnetococcia</taxon>
        <taxon>Magnetococcales</taxon>
        <taxon>Magnetococcaceae</taxon>
        <taxon>Magnetofaba</taxon>
    </lineage>
</organism>
<feature type="region of interest" description="Disordered" evidence="1">
    <location>
        <begin position="134"/>
        <end position="155"/>
    </location>
</feature>
<evidence type="ECO:0000313" key="2">
    <source>
        <dbReference type="EMBL" id="OSM04110.1"/>
    </source>
</evidence>